<organism evidence="1 2">
    <name type="scientific">Jaapia argillacea MUCL 33604</name>
    <dbReference type="NCBI Taxonomy" id="933084"/>
    <lineage>
        <taxon>Eukaryota</taxon>
        <taxon>Fungi</taxon>
        <taxon>Dikarya</taxon>
        <taxon>Basidiomycota</taxon>
        <taxon>Agaricomycotina</taxon>
        <taxon>Agaricomycetes</taxon>
        <taxon>Agaricomycetidae</taxon>
        <taxon>Jaapiales</taxon>
        <taxon>Jaapiaceae</taxon>
        <taxon>Jaapia</taxon>
    </lineage>
</organism>
<accession>A0A067PUA8</accession>
<dbReference type="Proteomes" id="UP000027265">
    <property type="component" value="Unassembled WGS sequence"/>
</dbReference>
<dbReference type="AlphaFoldDB" id="A0A067PUA8"/>
<evidence type="ECO:0000313" key="1">
    <source>
        <dbReference type="EMBL" id="KDQ58339.1"/>
    </source>
</evidence>
<name>A0A067PUA8_9AGAM</name>
<proteinExistence type="predicted"/>
<sequence length="136" mass="14773">MAFGTVLVDFDYCNCSGCLEQALYWNPSTASSVPGPQHYLQSVRAATPEICAPCGKYSCDYVCRSNMDCLLEGAVWRCLKIFPSLRSSDSDKHFLTLVAPQRPSGPWNPRIHRGHGPSLLASDYGDTSGRALGALA</sequence>
<gene>
    <name evidence="1" type="ORF">JAAARDRAFT_664892</name>
</gene>
<dbReference type="InParanoid" id="A0A067PUA8"/>
<dbReference type="EMBL" id="KL197717">
    <property type="protein sequence ID" value="KDQ58339.1"/>
    <property type="molecule type" value="Genomic_DNA"/>
</dbReference>
<reference evidence="2" key="1">
    <citation type="journal article" date="2014" name="Proc. Natl. Acad. Sci. U.S.A.">
        <title>Extensive sampling of basidiomycete genomes demonstrates inadequacy of the white-rot/brown-rot paradigm for wood decay fungi.</title>
        <authorList>
            <person name="Riley R."/>
            <person name="Salamov A.A."/>
            <person name="Brown D.W."/>
            <person name="Nagy L.G."/>
            <person name="Floudas D."/>
            <person name="Held B.W."/>
            <person name="Levasseur A."/>
            <person name="Lombard V."/>
            <person name="Morin E."/>
            <person name="Otillar R."/>
            <person name="Lindquist E.A."/>
            <person name="Sun H."/>
            <person name="LaButti K.M."/>
            <person name="Schmutz J."/>
            <person name="Jabbour D."/>
            <person name="Luo H."/>
            <person name="Baker S.E."/>
            <person name="Pisabarro A.G."/>
            <person name="Walton J.D."/>
            <person name="Blanchette R.A."/>
            <person name="Henrissat B."/>
            <person name="Martin F."/>
            <person name="Cullen D."/>
            <person name="Hibbett D.S."/>
            <person name="Grigoriev I.V."/>
        </authorList>
    </citation>
    <scope>NUCLEOTIDE SEQUENCE [LARGE SCALE GENOMIC DNA]</scope>
    <source>
        <strain evidence="2">MUCL 33604</strain>
    </source>
</reference>
<keyword evidence="2" id="KW-1185">Reference proteome</keyword>
<protein>
    <submittedName>
        <fullName evidence="1">Uncharacterized protein</fullName>
    </submittedName>
</protein>
<evidence type="ECO:0000313" key="2">
    <source>
        <dbReference type="Proteomes" id="UP000027265"/>
    </source>
</evidence>
<dbReference type="HOGENOM" id="CLU_1875746_0_0_1"/>